<dbReference type="EMBL" id="LATL02000096">
    <property type="protein sequence ID" value="KKD36190.1"/>
    <property type="molecule type" value="Genomic_DNA"/>
</dbReference>
<accession>A0A0F5YD85</accession>
<protein>
    <recommendedName>
        <fullName evidence="5">MotA/TolQ/ExbB proton channel domain-containing protein</fullName>
    </recommendedName>
</protein>
<feature type="transmembrane region" description="Helical" evidence="1">
    <location>
        <begin position="6"/>
        <end position="27"/>
    </location>
</feature>
<sequence length="452" mass="50672">MLSIIPDYLIILIVALVIVPAIVSVFLRMVLHYYLTSQGNQVWRLIYGKVSGSKPRLVQELESRLAQARRELEQVNTGALIDHIYSLERVFFISCEQVDHFTRILPNLLLSFGLLGTFVGITINLAALSQAVSATSGTDITSLLQEIQQPLQGMGIAFITSLTAILFSAFLTIVNFMFNTNLAKNKLLSALEDYLDNIYQPSLKGETHLDRVVQGMVNTFEQFLHQFSRSIQTSIESALQDKIQEVSAAQIKTNQLSEQVYSRLIEASNQVIQSSQNFQQTTDRFMEAAQVFERSQFPQTLSSASTNLANTQRGFSQSATSLAASVQSVDVAMIELQNYSKRLIKIGEQMNQSSQTSQELMEVHRINQQSLGEMTQQLQNATQGFQLAMNTLDILQRRMVTRTESLEDIQSELTKLVTAIERYTETLRSGLDQLGDRLTQGTIHSTTNNPKL</sequence>
<dbReference type="EMBL" id="LATL02000138">
    <property type="protein sequence ID" value="KMW70524.1"/>
    <property type="molecule type" value="Genomic_DNA"/>
</dbReference>
<keyword evidence="1" id="KW-1133">Transmembrane helix</keyword>
<name>A0A0F5YD85_9CYAN</name>
<feature type="transmembrane region" description="Helical" evidence="1">
    <location>
        <begin position="153"/>
        <end position="178"/>
    </location>
</feature>
<proteinExistence type="predicted"/>
<evidence type="ECO:0000256" key="1">
    <source>
        <dbReference type="SAM" id="Phobius"/>
    </source>
</evidence>
<dbReference type="Proteomes" id="UP000033607">
    <property type="component" value="Unassembled WGS sequence"/>
</dbReference>
<dbReference type="AlphaFoldDB" id="A0A0F5YD85"/>
<reference evidence="2 4" key="1">
    <citation type="submission" date="2015-06" db="EMBL/GenBank/DDBJ databases">
        <title>Draft genome assembly of filamentous brackish cyanobacterium Limnoraphis robusta strain CS-951.</title>
        <authorList>
            <person name="Willis A."/>
            <person name="Parks M."/>
            <person name="Burford M.A."/>
        </authorList>
    </citation>
    <scope>NUCLEOTIDE SEQUENCE [LARGE SCALE GENOMIC DNA]</scope>
    <source>
        <strain evidence="2 4">CS-951</strain>
    </source>
</reference>
<gene>
    <name evidence="2" type="ORF">WN50_21275</name>
    <name evidence="3" type="ORF">WN50_34675</name>
</gene>
<evidence type="ECO:0000313" key="2">
    <source>
        <dbReference type="EMBL" id="KKD36190.1"/>
    </source>
</evidence>
<organism evidence="2 4">
    <name type="scientific">Limnoraphis robusta CS-951</name>
    <dbReference type="NCBI Taxonomy" id="1637645"/>
    <lineage>
        <taxon>Bacteria</taxon>
        <taxon>Bacillati</taxon>
        <taxon>Cyanobacteriota</taxon>
        <taxon>Cyanophyceae</taxon>
        <taxon>Oscillatoriophycideae</taxon>
        <taxon>Oscillatoriales</taxon>
        <taxon>Sirenicapillariaceae</taxon>
        <taxon>Limnoraphis</taxon>
    </lineage>
</organism>
<keyword evidence="1" id="KW-0812">Transmembrane</keyword>
<evidence type="ECO:0000313" key="3">
    <source>
        <dbReference type="EMBL" id="KMW70524.1"/>
    </source>
</evidence>
<evidence type="ECO:0000313" key="4">
    <source>
        <dbReference type="Proteomes" id="UP000033607"/>
    </source>
</evidence>
<comment type="caution">
    <text evidence="2">The sequence shown here is derived from an EMBL/GenBank/DDBJ whole genome shotgun (WGS) entry which is preliminary data.</text>
</comment>
<dbReference type="RefSeq" id="WP_046280591.1">
    <property type="nucleotide sequence ID" value="NZ_LATL02000096.1"/>
</dbReference>
<dbReference type="PATRIC" id="fig|1637645.4.peg.1997"/>
<evidence type="ECO:0008006" key="5">
    <source>
        <dbReference type="Google" id="ProtNLM"/>
    </source>
</evidence>
<feature type="transmembrane region" description="Helical" evidence="1">
    <location>
        <begin position="108"/>
        <end position="133"/>
    </location>
</feature>
<keyword evidence="1" id="KW-0472">Membrane</keyword>